<dbReference type="SUPFAM" id="SSF50978">
    <property type="entry name" value="WD40 repeat-like"/>
    <property type="match status" value="1"/>
</dbReference>
<dbReference type="Gene3D" id="2.130.10.10">
    <property type="entry name" value="YVTN repeat-like/Quinoprotein amine dehydrogenase"/>
    <property type="match status" value="1"/>
</dbReference>
<evidence type="ECO:0000256" key="4">
    <source>
        <dbReference type="SAM" id="MobiDB-lite"/>
    </source>
</evidence>
<dbReference type="Proteomes" id="UP000664169">
    <property type="component" value="Unassembled WGS sequence"/>
</dbReference>
<accession>A0A8H3F7R8</accession>
<keyword evidence="2" id="KW-0677">Repeat</keyword>
<dbReference type="AlphaFoldDB" id="A0A8H3F7R8"/>
<comment type="pathway">
    <text evidence="3">Protein modification.</text>
</comment>
<dbReference type="PANTHER" id="PTHR46042:SF1">
    <property type="entry name" value="DIPHTHINE METHYLTRANSFERASE"/>
    <property type="match status" value="1"/>
</dbReference>
<protein>
    <submittedName>
        <fullName evidence="5">Uncharacterized protein</fullName>
    </submittedName>
</protein>
<dbReference type="EMBL" id="CAJPDQ010000012">
    <property type="protein sequence ID" value="CAF9917582.1"/>
    <property type="molecule type" value="Genomic_DNA"/>
</dbReference>
<dbReference type="InterPro" id="IPR015943">
    <property type="entry name" value="WD40/YVTN_repeat-like_dom_sf"/>
</dbReference>
<evidence type="ECO:0000256" key="1">
    <source>
        <dbReference type="ARBA" id="ARBA00022574"/>
    </source>
</evidence>
<evidence type="ECO:0000256" key="2">
    <source>
        <dbReference type="ARBA" id="ARBA00022737"/>
    </source>
</evidence>
<name>A0A8H3F7R8_9LECA</name>
<evidence type="ECO:0000313" key="5">
    <source>
        <dbReference type="EMBL" id="CAF9917582.1"/>
    </source>
</evidence>
<feature type="region of interest" description="Disordered" evidence="4">
    <location>
        <begin position="52"/>
        <end position="72"/>
    </location>
</feature>
<evidence type="ECO:0000313" key="6">
    <source>
        <dbReference type="Proteomes" id="UP000664169"/>
    </source>
</evidence>
<comment type="caution">
    <text evidence="5">The sequence shown here is derived from an EMBL/GenBank/DDBJ whole genome shotgun (WGS) entry which is preliminary data.</text>
</comment>
<sequence length="495" mass="54348">MGTEPSSSSQDAICLASLSTTALVGQPSCIAFSPDHRDLFVIGTYQLDQKSELSNDHSQATDGDEGQSQSRSGTVQLFRLEESRQITGIQTHDLTSTASHSTQDARPFGAVLDLRFSTSPRYQNTFAVCTSTGLIILFRLITYEQQSSHFPVLELTQIFTPFTAETLLTSLSWDPHPSSPDKADLAVTLSDGRIAVLTLPLSKDLNPNAEIQYIQTLHSESAWTAQWCPPPTQSSQRTITTGGDDGTIHTITLPTNPPPNKDPYSSTNLQAEAEKDAEQALHAIDLHTSHRTPPPSLTHQYDDRTHTAGVTAILPLTTLALSANILATGSYDNHIRILRPSVSSRRWETLAEMDLGGGVWKLELLCSRNTTSSNSSSSSSSITKRENDEMDGMRWLVLASCMHAGVRVVEVQCFVCSGGVEETWGVDILACFAEHTSMCYASAAAAAARLDQQSDRQMWQVVSTSFYDCMVCVWEFEWIRKKHSDTQRLNKTVNS</sequence>
<dbReference type="OrthoDB" id="1930760at2759"/>
<feature type="compositionally biased region" description="Polar residues" evidence="4">
    <location>
        <begin position="56"/>
        <end position="72"/>
    </location>
</feature>
<dbReference type="GO" id="GO:0005737">
    <property type="term" value="C:cytoplasm"/>
    <property type="evidence" value="ECO:0007669"/>
    <property type="project" value="TreeGrafter"/>
</dbReference>
<gene>
    <name evidence="5" type="ORF">GOMPHAMPRED_001314</name>
</gene>
<dbReference type="GO" id="GO:0061685">
    <property type="term" value="F:diphthine methylesterase activity"/>
    <property type="evidence" value="ECO:0007669"/>
    <property type="project" value="TreeGrafter"/>
</dbReference>
<organism evidence="5 6">
    <name type="scientific">Gomphillus americanus</name>
    <dbReference type="NCBI Taxonomy" id="1940652"/>
    <lineage>
        <taxon>Eukaryota</taxon>
        <taxon>Fungi</taxon>
        <taxon>Dikarya</taxon>
        <taxon>Ascomycota</taxon>
        <taxon>Pezizomycotina</taxon>
        <taxon>Lecanoromycetes</taxon>
        <taxon>OSLEUM clade</taxon>
        <taxon>Ostropomycetidae</taxon>
        <taxon>Ostropales</taxon>
        <taxon>Graphidaceae</taxon>
        <taxon>Gomphilloideae</taxon>
        <taxon>Gomphillus</taxon>
    </lineage>
</organism>
<dbReference type="PANTHER" id="PTHR46042">
    <property type="entry name" value="DIPHTHINE METHYLTRANSFERASE"/>
    <property type="match status" value="1"/>
</dbReference>
<dbReference type="InterPro" id="IPR052415">
    <property type="entry name" value="Diphthine_MTase"/>
</dbReference>
<reference evidence="5" key="1">
    <citation type="submission" date="2021-03" db="EMBL/GenBank/DDBJ databases">
        <authorList>
            <person name="Tagirdzhanova G."/>
        </authorList>
    </citation>
    <scope>NUCLEOTIDE SEQUENCE</scope>
</reference>
<keyword evidence="1" id="KW-0853">WD repeat</keyword>
<proteinExistence type="predicted"/>
<keyword evidence="6" id="KW-1185">Reference proteome</keyword>
<evidence type="ECO:0000256" key="3">
    <source>
        <dbReference type="ARBA" id="ARBA00043952"/>
    </source>
</evidence>
<dbReference type="GO" id="GO:0017183">
    <property type="term" value="P:protein histidyl modification to diphthamide"/>
    <property type="evidence" value="ECO:0007669"/>
    <property type="project" value="TreeGrafter"/>
</dbReference>
<dbReference type="InterPro" id="IPR036322">
    <property type="entry name" value="WD40_repeat_dom_sf"/>
</dbReference>